<gene>
    <name evidence="2" type="ORF">NCTC11179_00590</name>
</gene>
<evidence type="ECO:0000313" key="2">
    <source>
        <dbReference type="EMBL" id="STZ27060.1"/>
    </source>
</evidence>
<dbReference type="InterPro" id="IPR010982">
    <property type="entry name" value="Lambda_DNA-bd_dom_sf"/>
</dbReference>
<dbReference type="CDD" id="cd06462">
    <property type="entry name" value="Peptidase_S24_S26"/>
    <property type="match status" value="1"/>
</dbReference>
<dbReference type="GO" id="GO:0045892">
    <property type="term" value="P:negative regulation of DNA-templated transcription"/>
    <property type="evidence" value="ECO:0007669"/>
    <property type="project" value="InterPro"/>
</dbReference>
<dbReference type="Pfam" id="PF07022">
    <property type="entry name" value="Phage_CI_repr"/>
    <property type="match status" value="1"/>
</dbReference>
<dbReference type="AlphaFoldDB" id="A0A378RN10"/>
<dbReference type="EMBL" id="UGQL01000001">
    <property type="protein sequence ID" value="STZ27060.1"/>
    <property type="molecule type" value="Genomic_DNA"/>
</dbReference>
<dbReference type="Proteomes" id="UP000255024">
    <property type="component" value="Unassembled WGS sequence"/>
</dbReference>
<dbReference type="RefSeq" id="WP_115090079.1">
    <property type="nucleotide sequence ID" value="NZ_CP068107.1"/>
</dbReference>
<feature type="domain" description="Bacteriophage CI repressor N-terminal" evidence="1">
    <location>
        <begin position="6"/>
        <end position="64"/>
    </location>
</feature>
<dbReference type="GO" id="GO:0003677">
    <property type="term" value="F:DNA binding"/>
    <property type="evidence" value="ECO:0007669"/>
    <property type="project" value="InterPro"/>
</dbReference>
<reference evidence="2 3" key="1">
    <citation type="submission" date="2018-06" db="EMBL/GenBank/DDBJ databases">
        <authorList>
            <consortium name="Pathogen Informatics"/>
            <person name="Doyle S."/>
        </authorList>
    </citation>
    <scope>NUCLEOTIDE SEQUENCE [LARGE SCALE GENOMIC DNA]</scope>
    <source>
        <strain evidence="2 3">NCTC11179</strain>
    </source>
</reference>
<dbReference type="InterPro" id="IPR010744">
    <property type="entry name" value="Phage_CI_N"/>
</dbReference>
<evidence type="ECO:0000313" key="3">
    <source>
        <dbReference type="Proteomes" id="UP000255024"/>
    </source>
</evidence>
<proteinExistence type="predicted"/>
<name>A0A378RN10_MYROD</name>
<accession>A0A378RN10</accession>
<evidence type="ECO:0000259" key="1">
    <source>
        <dbReference type="Pfam" id="PF07022"/>
    </source>
</evidence>
<sequence>MLDANDVIRRLKQLLGFKTDLELANLLGIKPNTLSSWKIRETLRYDKIIEVCKEHRIDLNELFLTHPNAVYKGNLEDRVVKMISVDHQIEYFINPEKCLATSPTCIFPTEDEVNIGFQIGVENMYPTIKVSSYVLSMPIEPAEMKPWHIYVLVVENRGILCYRFKRKMENGELLFVSDNPVFDSMTLRMEDIRAVFSIRGIFLPSVKNLVET</sequence>
<keyword evidence="3" id="KW-1185">Reference proteome</keyword>
<protein>
    <submittedName>
        <fullName evidence="2">Bacteriophage CI repressor helix-turn-helix domain</fullName>
    </submittedName>
</protein>
<organism evidence="2 3">
    <name type="scientific">Myroides odoratus</name>
    <name type="common">Flavobacterium odoratum</name>
    <dbReference type="NCBI Taxonomy" id="256"/>
    <lineage>
        <taxon>Bacteria</taxon>
        <taxon>Pseudomonadati</taxon>
        <taxon>Bacteroidota</taxon>
        <taxon>Flavobacteriia</taxon>
        <taxon>Flavobacteriales</taxon>
        <taxon>Flavobacteriaceae</taxon>
        <taxon>Myroides</taxon>
    </lineage>
</organism>
<dbReference type="Gene3D" id="1.10.260.40">
    <property type="entry name" value="lambda repressor-like DNA-binding domains"/>
    <property type="match status" value="1"/>
</dbReference>
<dbReference type="Gene3D" id="2.10.109.10">
    <property type="entry name" value="Umud Fragment, subunit A"/>
    <property type="match status" value="1"/>
</dbReference>